<dbReference type="Proteomes" id="UP001183629">
    <property type="component" value="Unassembled WGS sequence"/>
</dbReference>
<comment type="caution">
    <text evidence="2">The sequence shown here is derived from an EMBL/GenBank/DDBJ whole genome shotgun (WGS) entry which is preliminary data.</text>
</comment>
<feature type="region of interest" description="Disordered" evidence="1">
    <location>
        <begin position="19"/>
        <end position="56"/>
    </location>
</feature>
<feature type="compositionally biased region" description="Basic and acidic residues" evidence="1">
    <location>
        <begin position="21"/>
        <end position="47"/>
    </location>
</feature>
<proteinExistence type="predicted"/>
<protein>
    <submittedName>
        <fullName evidence="2">Uncharacterized protein</fullName>
    </submittedName>
</protein>
<accession>A0AAE3ZH37</accession>
<evidence type="ECO:0000313" key="3">
    <source>
        <dbReference type="Proteomes" id="UP001183629"/>
    </source>
</evidence>
<gene>
    <name evidence="2" type="ORF">J2S44_000023</name>
</gene>
<reference evidence="2 3" key="1">
    <citation type="submission" date="2023-07" db="EMBL/GenBank/DDBJ databases">
        <title>Sequencing the genomes of 1000 actinobacteria strains.</title>
        <authorList>
            <person name="Klenk H.-P."/>
        </authorList>
    </citation>
    <scope>NUCLEOTIDE SEQUENCE [LARGE SCALE GENOMIC DNA]</scope>
    <source>
        <strain evidence="2 3">DSM 44711</strain>
    </source>
</reference>
<organism evidence="2 3">
    <name type="scientific">Catenuloplanes niger</name>
    <dbReference type="NCBI Taxonomy" id="587534"/>
    <lineage>
        <taxon>Bacteria</taxon>
        <taxon>Bacillati</taxon>
        <taxon>Actinomycetota</taxon>
        <taxon>Actinomycetes</taxon>
        <taxon>Micromonosporales</taxon>
        <taxon>Micromonosporaceae</taxon>
        <taxon>Catenuloplanes</taxon>
    </lineage>
</organism>
<dbReference type="AlphaFoldDB" id="A0AAE3ZH37"/>
<dbReference type="RefSeq" id="WP_310407586.1">
    <property type="nucleotide sequence ID" value="NZ_JAVDYC010000001.1"/>
</dbReference>
<dbReference type="EMBL" id="JAVDYC010000001">
    <property type="protein sequence ID" value="MDR7319773.1"/>
    <property type="molecule type" value="Genomic_DNA"/>
</dbReference>
<evidence type="ECO:0000256" key="1">
    <source>
        <dbReference type="SAM" id="MobiDB-lite"/>
    </source>
</evidence>
<sequence>MVALQELAPVVVTGVCGVRADVPDQRRQRAQRRTERAGRRPDGRDSAATEQPHVMP</sequence>
<keyword evidence="3" id="KW-1185">Reference proteome</keyword>
<name>A0AAE3ZH37_9ACTN</name>
<evidence type="ECO:0000313" key="2">
    <source>
        <dbReference type="EMBL" id="MDR7319773.1"/>
    </source>
</evidence>